<dbReference type="RefSeq" id="WP_208008597.1">
    <property type="nucleotide sequence ID" value="NZ_CP071796.1"/>
</dbReference>
<dbReference type="KEGG" id="otd:J1M35_17890"/>
<feature type="region of interest" description="Disordered" evidence="1">
    <location>
        <begin position="26"/>
        <end position="53"/>
    </location>
</feature>
<protein>
    <submittedName>
        <fullName evidence="3">Proteinase inhibitor I78</fullName>
    </submittedName>
</protein>
<dbReference type="Gene3D" id="3.30.10.10">
    <property type="entry name" value="Trypsin Inhibitor V, subunit A"/>
    <property type="match status" value="1"/>
</dbReference>
<evidence type="ECO:0000256" key="2">
    <source>
        <dbReference type="SAM" id="SignalP"/>
    </source>
</evidence>
<name>A0A975H2L0_9BURK</name>
<evidence type="ECO:0000256" key="1">
    <source>
        <dbReference type="SAM" id="MobiDB-lite"/>
    </source>
</evidence>
<dbReference type="PANTHER" id="PTHR39600:SF1">
    <property type="entry name" value="PEPTIDASE INHIBITOR I78 FAMILY PROTEIN"/>
    <property type="match status" value="1"/>
</dbReference>
<keyword evidence="2" id="KW-0732">Signal</keyword>
<evidence type="ECO:0000313" key="4">
    <source>
        <dbReference type="Proteomes" id="UP000663903"/>
    </source>
</evidence>
<feature type="signal peptide" evidence="2">
    <location>
        <begin position="1"/>
        <end position="19"/>
    </location>
</feature>
<sequence length="118" mass="12168">MRFTLISWPLACGPLLALAACSGSGAPAGNGTGAAPEPPTVRQVNSGQPPANRCDAQAAQSWVGQPFGPATLEQARAAAGADEARMLRPDSMITKEYKVGRLNVVVGADNRITRVHCG</sequence>
<dbReference type="AlphaFoldDB" id="A0A975H2L0"/>
<reference evidence="3" key="1">
    <citation type="submission" date="2021-03" db="EMBL/GenBank/DDBJ databases">
        <title>Ottowia sp. 27C isolated from the cloaca of a Giant Asian pond turtle (Heosemys grandis).</title>
        <authorList>
            <person name="Spergser J."/>
            <person name="Busse H.-J."/>
        </authorList>
    </citation>
    <scope>NUCLEOTIDE SEQUENCE</scope>
    <source>
        <strain evidence="3">27C</strain>
    </source>
</reference>
<organism evidence="3 4">
    <name type="scientific">Ottowia testudinis</name>
    <dbReference type="NCBI Taxonomy" id="2816950"/>
    <lineage>
        <taxon>Bacteria</taxon>
        <taxon>Pseudomonadati</taxon>
        <taxon>Pseudomonadota</taxon>
        <taxon>Betaproteobacteria</taxon>
        <taxon>Burkholderiales</taxon>
        <taxon>Comamonadaceae</taxon>
        <taxon>Ottowia</taxon>
    </lineage>
</organism>
<dbReference type="InterPro" id="IPR021719">
    <property type="entry name" value="Prot_inh_I78"/>
</dbReference>
<evidence type="ECO:0000313" key="3">
    <source>
        <dbReference type="EMBL" id="QTD44899.1"/>
    </source>
</evidence>
<dbReference type="PROSITE" id="PS51257">
    <property type="entry name" value="PROKAR_LIPOPROTEIN"/>
    <property type="match status" value="1"/>
</dbReference>
<dbReference type="Pfam" id="PF11720">
    <property type="entry name" value="Inhibitor_I78"/>
    <property type="match status" value="1"/>
</dbReference>
<feature type="chain" id="PRO_5036804102" evidence="2">
    <location>
        <begin position="20"/>
        <end position="118"/>
    </location>
</feature>
<dbReference type="PANTHER" id="PTHR39600">
    <property type="entry name" value="PEPTIDASE INHIBITOR I78 FAMILY PROTEIN"/>
    <property type="match status" value="1"/>
</dbReference>
<proteinExistence type="predicted"/>
<gene>
    <name evidence="3" type="ORF">J1M35_17890</name>
</gene>
<keyword evidence="4" id="KW-1185">Reference proteome</keyword>
<dbReference type="Proteomes" id="UP000663903">
    <property type="component" value="Chromosome"/>
</dbReference>
<accession>A0A975H2L0</accession>
<dbReference type="EMBL" id="CP071796">
    <property type="protein sequence ID" value="QTD44899.1"/>
    <property type="molecule type" value="Genomic_DNA"/>
</dbReference>